<name>F0W4K8_9STRA</name>
<dbReference type="HOGENOM" id="CLU_1423857_0_0_1"/>
<proteinExistence type="predicted"/>
<organism evidence="1">
    <name type="scientific">Albugo laibachii Nc14</name>
    <dbReference type="NCBI Taxonomy" id="890382"/>
    <lineage>
        <taxon>Eukaryota</taxon>
        <taxon>Sar</taxon>
        <taxon>Stramenopiles</taxon>
        <taxon>Oomycota</taxon>
        <taxon>Peronosporomycetes</taxon>
        <taxon>Albuginales</taxon>
        <taxon>Albuginaceae</taxon>
        <taxon>Albugo</taxon>
    </lineage>
</organism>
<accession>F0W4K8</accession>
<sequence length="191" mass="22102">MTRISRNRATSTDLFGFFQSNTSKESIPEDKNDDLISFRLVQHLVLLFVLAPPVCHCGARHRLPSFLTPLHRLEDVYSIQRLYLRLYIFISYLCGFLKQLVKLTHNVPDLQLLQLALERLNIPSSCGWRKDVVLGVSIYTVKFETGAVARLEEKLSRSNRTWRPSLFILSLKRSIQFWEVGQTIRAVIGRL</sequence>
<reference evidence="1" key="2">
    <citation type="submission" date="2011-02" db="EMBL/GenBank/DDBJ databases">
        <authorList>
            <person name="MacLean D."/>
        </authorList>
    </citation>
    <scope>NUCLEOTIDE SEQUENCE</scope>
</reference>
<evidence type="ECO:0000313" key="1">
    <source>
        <dbReference type="EMBL" id="CCA16041.1"/>
    </source>
</evidence>
<reference evidence="1" key="1">
    <citation type="journal article" date="2011" name="PLoS Biol.">
        <title>Gene gain and loss during evolution of obligate parasitism in the white rust pathogen of Arabidopsis thaliana.</title>
        <authorList>
            <person name="Kemen E."/>
            <person name="Gardiner A."/>
            <person name="Schultz-Larsen T."/>
            <person name="Kemen A.C."/>
            <person name="Balmuth A.L."/>
            <person name="Robert-Seilaniantz A."/>
            <person name="Bailey K."/>
            <person name="Holub E."/>
            <person name="Studholme D.J."/>
            <person name="Maclean D."/>
            <person name="Jones J.D."/>
        </authorList>
    </citation>
    <scope>NUCLEOTIDE SEQUENCE</scope>
</reference>
<dbReference type="EMBL" id="FR824062">
    <property type="protein sequence ID" value="CCA16041.1"/>
    <property type="molecule type" value="Genomic_DNA"/>
</dbReference>
<dbReference type="AlphaFoldDB" id="F0W4K8"/>
<protein>
    <submittedName>
        <fullName evidence="1">AlNc14C17G1828 protein</fullName>
    </submittedName>
</protein>
<gene>
    <name evidence="1" type="primary">AlNc14C17G1828</name>
    <name evidence="1" type="ORF">ALNC14_021840</name>
</gene>